<gene>
    <name evidence="1" type="ORF">BHU25_13825</name>
</gene>
<evidence type="ECO:0000313" key="2">
    <source>
        <dbReference type="Proteomes" id="UP000285286"/>
    </source>
</evidence>
<dbReference type="Proteomes" id="UP000285286">
    <property type="component" value="Unassembled WGS sequence"/>
</dbReference>
<name>A0A423DMB4_9PSED</name>
<sequence>MPLLCQFLIIARCQPDTTDIVGLFRMKFSHGQAQAIYSPDVYQARQVLFRGLGGRRWWMLGTPPR</sequence>
<accession>A0A423DMB4</accession>
<evidence type="ECO:0000313" key="1">
    <source>
        <dbReference type="EMBL" id="ROL72690.1"/>
    </source>
</evidence>
<organism evidence="1 2">
    <name type="scientific">Pseudomonas vranovensis</name>
    <dbReference type="NCBI Taxonomy" id="321661"/>
    <lineage>
        <taxon>Bacteria</taxon>
        <taxon>Pseudomonadati</taxon>
        <taxon>Pseudomonadota</taxon>
        <taxon>Gammaproteobacteria</taxon>
        <taxon>Pseudomonadales</taxon>
        <taxon>Pseudomonadaceae</taxon>
        <taxon>Pseudomonas</taxon>
    </lineage>
</organism>
<protein>
    <submittedName>
        <fullName evidence="1">Uncharacterized protein</fullName>
    </submittedName>
</protein>
<dbReference type="EMBL" id="MOAM01000022">
    <property type="protein sequence ID" value="ROL72690.1"/>
    <property type="molecule type" value="Genomic_DNA"/>
</dbReference>
<dbReference type="AlphaFoldDB" id="A0A423DMB4"/>
<keyword evidence="2" id="KW-1185">Reference proteome</keyword>
<proteinExistence type="predicted"/>
<comment type="caution">
    <text evidence="1">The sequence shown here is derived from an EMBL/GenBank/DDBJ whole genome shotgun (WGS) entry which is preliminary data.</text>
</comment>
<reference evidence="1 2" key="1">
    <citation type="submission" date="2016-10" db="EMBL/GenBank/DDBJ databases">
        <title>Comparative genome analysis of multiple Pseudomonas spp. focuses on biocontrol and plant growth promoting traits.</title>
        <authorList>
            <person name="Tao X.-Y."/>
            <person name="Taylor C.G."/>
        </authorList>
    </citation>
    <scope>NUCLEOTIDE SEQUENCE [LARGE SCALE GENOMIC DNA]</scope>
    <source>
        <strain evidence="1 2">15D11</strain>
    </source>
</reference>